<reference evidence="1 2" key="1">
    <citation type="submission" date="2016-10" db="EMBL/GenBank/DDBJ databases">
        <authorList>
            <person name="de Groot N.N."/>
        </authorList>
    </citation>
    <scope>NUCLEOTIDE SEQUENCE [LARGE SCALE GENOMIC DNA]</scope>
    <source>
        <strain evidence="1 2">HL3</strain>
    </source>
</reference>
<dbReference type="EMBL" id="FOMJ01000006">
    <property type="protein sequence ID" value="SFD53362.1"/>
    <property type="molecule type" value="Genomic_DNA"/>
</dbReference>
<dbReference type="Pfam" id="PF10387">
    <property type="entry name" value="DUF2442"/>
    <property type="match status" value="1"/>
</dbReference>
<name>A0A1I1T444_9GAMM</name>
<evidence type="ECO:0008006" key="3">
    <source>
        <dbReference type="Google" id="ProtNLM"/>
    </source>
</evidence>
<dbReference type="OrthoDB" id="9795924at2"/>
<evidence type="ECO:0000313" key="2">
    <source>
        <dbReference type="Proteomes" id="UP000198611"/>
    </source>
</evidence>
<organism evidence="1 2">
    <name type="scientific">Thiohalospira halophila DSM 15071</name>
    <dbReference type="NCBI Taxonomy" id="1123397"/>
    <lineage>
        <taxon>Bacteria</taxon>
        <taxon>Pseudomonadati</taxon>
        <taxon>Pseudomonadota</taxon>
        <taxon>Gammaproteobacteria</taxon>
        <taxon>Thiohalospirales</taxon>
        <taxon>Thiohalospiraceae</taxon>
        <taxon>Thiohalospira</taxon>
    </lineage>
</organism>
<dbReference type="AlphaFoldDB" id="A0A1I1T444"/>
<dbReference type="Proteomes" id="UP000198611">
    <property type="component" value="Unassembled WGS sequence"/>
</dbReference>
<protein>
    <recommendedName>
        <fullName evidence="3">DUF2442 domain-containing protein</fullName>
    </recommendedName>
</protein>
<dbReference type="STRING" id="1123397.SAMN05660831_01784"/>
<accession>A0A1I1T444</accession>
<gene>
    <name evidence="1" type="ORF">SAMN05660831_01784</name>
</gene>
<dbReference type="Gene3D" id="3.30.2020.40">
    <property type="entry name" value="Uncharacterised protein PF10387, DUF2442"/>
    <property type="match status" value="1"/>
</dbReference>
<evidence type="ECO:0000313" key="1">
    <source>
        <dbReference type="EMBL" id="SFD53362.1"/>
    </source>
</evidence>
<sequence>MHSSEPGEPISGAEVTAITAGGVALRASDGSEWFLPFEEYPWFREARVDAVLRVEEPVPGQLHWPELDVDLSTEILRSPDHYPLRAG</sequence>
<dbReference type="InterPro" id="IPR018841">
    <property type="entry name" value="DUF2442"/>
</dbReference>
<dbReference type="RefSeq" id="WP_093428424.1">
    <property type="nucleotide sequence ID" value="NZ_FOMJ01000006.1"/>
</dbReference>
<proteinExistence type="predicted"/>
<keyword evidence="2" id="KW-1185">Reference proteome</keyword>